<dbReference type="AlphaFoldDB" id="A0A7Z0TAF1"/>
<proteinExistence type="predicted"/>
<evidence type="ECO:0000313" key="5">
    <source>
        <dbReference type="Proteomes" id="UP000526184"/>
    </source>
</evidence>
<name>A0A7Z0TAF1_9FUSO</name>
<dbReference type="GO" id="GO:0016491">
    <property type="term" value="F:oxidoreductase activity"/>
    <property type="evidence" value="ECO:0007669"/>
    <property type="project" value="UniProtKB-KW"/>
</dbReference>
<dbReference type="PANTHER" id="PTHR43656:SF2">
    <property type="entry name" value="BINDING OXIDOREDUCTASE, PUTATIVE (AFU_ORTHOLOGUE AFUA_2G08260)-RELATED"/>
    <property type="match status" value="1"/>
</dbReference>
<keyword evidence="2" id="KW-0560">Oxidoreductase</keyword>
<dbReference type="CDD" id="cd04733">
    <property type="entry name" value="OYE_like_2_FMN"/>
    <property type="match status" value="1"/>
</dbReference>
<sequence>MEKGKLFNSITLKSGLFIKNRFVRAAMSEAMGNGKLSPKKEISHLYSLWDEGEVGLVITGNVMVDANALAEPGNIVFDKNVDMNILKKWAKKGQEKGSRVIVQINHPGRQTPKTICKEPVAPSAIALGERFKKSFNIPRELTNSEVKELVKKFGKAALISKEAGFSGVQIHGAHGYLISQFLSPLSNQRKDEYGGSLENRMRFLKEIYLEIRKEVGNDFTVGLKINSEDFSEGGFNADESIEVIKEMDKLGIDFVEISGGSYENPKMASPTEKGKDNIFFIEHTKRVKKEVSCKVVLTGGIRFVESMKNILDENISDFIGIGRPLAMHVDMIKKIKDGSYSPIETKFVTTGIKSLDKKLGGLLAIVYYQRLMQIYAKGKVPKINTNAWTSLINSMINHGIASLFPQRAR</sequence>
<dbReference type="InterPro" id="IPR051799">
    <property type="entry name" value="NADH_flavin_oxidoreductase"/>
</dbReference>
<keyword evidence="1" id="KW-0285">Flavoprotein</keyword>
<evidence type="ECO:0000256" key="1">
    <source>
        <dbReference type="ARBA" id="ARBA00022630"/>
    </source>
</evidence>
<dbReference type="InterPro" id="IPR001155">
    <property type="entry name" value="OxRdtase_FMN_N"/>
</dbReference>
<dbReference type="InterPro" id="IPR013785">
    <property type="entry name" value="Aldolase_TIM"/>
</dbReference>
<organism evidence="4 5">
    <name type="scientific">Streptobacillus felis</name>
    <dbReference type="NCBI Taxonomy" id="1384509"/>
    <lineage>
        <taxon>Bacteria</taxon>
        <taxon>Fusobacteriati</taxon>
        <taxon>Fusobacteriota</taxon>
        <taxon>Fusobacteriia</taxon>
        <taxon>Fusobacteriales</taxon>
        <taxon>Leptotrichiaceae</taxon>
        <taxon>Streptobacillus</taxon>
    </lineage>
</organism>
<dbReference type="Pfam" id="PF00724">
    <property type="entry name" value="Oxidored_FMN"/>
    <property type="match status" value="1"/>
</dbReference>
<protein>
    <submittedName>
        <fullName evidence="4">NADH:flavin oxidoreductase/NADH oxidase family protein</fullName>
    </submittedName>
</protein>
<reference evidence="4 5" key="1">
    <citation type="submission" date="2020-05" db="EMBL/GenBank/DDBJ databases">
        <title>Streptobacillus felis strain LHL191014123.</title>
        <authorList>
            <person name="Fawzy A."/>
            <person name="Rau J."/>
            <person name="Risse K."/>
            <person name="Schauerte N."/>
            <person name="Geiger C."/>
            <person name="Blom J."/>
            <person name="Imirzalioglu C."/>
            <person name="Falgenhauer J."/>
            <person name="Bach A."/>
            <person name="Herden C."/>
            <person name="Eisenberg T."/>
        </authorList>
    </citation>
    <scope>NUCLEOTIDE SEQUENCE [LARGE SCALE GENOMIC DNA]</scope>
    <source>
        <strain evidence="4 5">LHL191014123</strain>
    </source>
</reference>
<dbReference type="GO" id="GO:0010181">
    <property type="term" value="F:FMN binding"/>
    <property type="evidence" value="ECO:0007669"/>
    <property type="project" value="InterPro"/>
</dbReference>
<dbReference type="RefSeq" id="WP_180136064.1">
    <property type="nucleotide sequence ID" value="NZ_JABMKT010000016.1"/>
</dbReference>
<evidence type="ECO:0000256" key="2">
    <source>
        <dbReference type="ARBA" id="ARBA00023002"/>
    </source>
</evidence>
<feature type="domain" description="NADH:flavin oxidoreductase/NADH oxidase N-terminal" evidence="3">
    <location>
        <begin position="5"/>
        <end position="339"/>
    </location>
</feature>
<dbReference type="Proteomes" id="UP000526184">
    <property type="component" value="Unassembled WGS sequence"/>
</dbReference>
<comment type="caution">
    <text evidence="4">The sequence shown here is derived from an EMBL/GenBank/DDBJ whole genome shotgun (WGS) entry which is preliminary data.</text>
</comment>
<evidence type="ECO:0000259" key="3">
    <source>
        <dbReference type="Pfam" id="PF00724"/>
    </source>
</evidence>
<dbReference type="PANTHER" id="PTHR43656">
    <property type="entry name" value="BINDING OXIDOREDUCTASE, PUTATIVE (AFU_ORTHOLOGUE AFUA_2G08260)-RELATED"/>
    <property type="match status" value="1"/>
</dbReference>
<keyword evidence="5" id="KW-1185">Reference proteome</keyword>
<gene>
    <name evidence="4" type="ORF">HP397_03845</name>
</gene>
<dbReference type="SUPFAM" id="SSF51395">
    <property type="entry name" value="FMN-linked oxidoreductases"/>
    <property type="match status" value="1"/>
</dbReference>
<dbReference type="Gene3D" id="3.20.20.70">
    <property type="entry name" value="Aldolase class I"/>
    <property type="match status" value="1"/>
</dbReference>
<dbReference type="EMBL" id="JABMKT010000016">
    <property type="protein sequence ID" value="NYV27952.1"/>
    <property type="molecule type" value="Genomic_DNA"/>
</dbReference>
<accession>A0A7Z0TAF1</accession>
<evidence type="ECO:0000313" key="4">
    <source>
        <dbReference type="EMBL" id="NYV27952.1"/>
    </source>
</evidence>